<comment type="similarity">
    <text evidence="1 3">Belongs to the MsrB Met sulfoxide reductase family.</text>
</comment>
<dbReference type="Gene3D" id="2.170.150.20">
    <property type="entry name" value="Peptide methionine sulfoxide reductase"/>
    <property type="match status" value="1"/>
</dbReference>
<feature type="region of interest" description="Disordered" evidence="4">
    <location>
        <begin position="9"/>
        <end position="34"/>
    </location>
</feature>
<dbReference type="InterPro" id="IPR002579">
    <property type="entry name" value="Met_Sox_Rdtase_MsrB_dom"/>
</dbReference>
<evidence type="ECO:0000256" key="3">
    <source>
        <dbReference type="RuleBase" id="RU365044"/>
    </source>
</evidence>
<evidence type="ECO:0000313" key="6">
    <source>
        <dbReference type="EMBL" id="CAD8297303.1"/>
    </source>
</evidence>
<dbReference type="PANTHER" id="PTHR10173:SF57">
    <property type="entry name" value="PEPTIDE-METHIONINE (R)-S-OXIDE REDUCTASE"/>
    <property type="match status" value="1"/>
</dbReference>
<dbReference type="Pfam" id="PF01641">
    <property type="entry name" value="SelR"/>
    <property type="match status" value="1"/>
</dbReference>
<keyword evidence="3" id="KW-0862">Zinc</keyword>
<evidence type="ECO:0000256" key="4">
    <source>
        <dbReference type="SAM" id="MobiDB-lite"/>
    </source>
</evidence>
<evidence type="ECO:0000256" key="1">
    <source>
        <dbReference type="ARBA" id="ARBA00007174"/>
    </source>
</evidence>
<keyword evidence="3" id="KW-0479">Metal-binding</keyword>
<dbReference type="NCBIfam" id="TIGR00357">
    <property type="entry name" value="peptide-methionine (R)-S-oxide reductase MsrB"/>
    <property type="match status" value="1"/>
</dbReference>
<dbReference type="InterPro" id="IPR011057">
    <property type="entry name" value="Mss4-like_sf"/>
</dbReference>
<sequence>MNMALRHKYAAASSGARPAGMPARGSRPSRRASVAAAAAGGSAGSASGGAAGAAATRRLFLGAGAAAAGLVSVPMAARAREERVGEVRHTDTEWLEILGRDRYNILRNAGTEFPLTSELNNEKRKGTFVCAGCNSKVFDSTAKYESGTGWPSFYKALPGAVDEVPDFSLFMRRTEVRCHKCQGHLGHVFNDGPEPTGLRYCMNGLAMAFQPATA</sequence>
<comment type="function">
    <text evidence="3">Catalyzes the reduction of methionine sulfoxide (MetSO) to methionine in proteins. Plays a protective role against oxidative stress by restoring activity to proteins that have been inactivated by methionine oxidation. MSRB family specifically reduces the MetSO R-enantiomer.</text>
</comment>
<organism evidence="6">
    <name type="scientific">Chlamydomonas euryale</name>
    <dbReference type="NCBI Taxonomy" id="1486919"/>
    <lineage>
        <taxon>Eukaryota</taxon>
        <taxon>Viridiplantae</taxon>
        <taxon>Chlorophyta</taxon>
        <taxon>core chlorophytes</taxon>
        <taxon>Chlorophyceae</taxon>
        <taxon>CS clade</taxon>
        <taxon>Chlamydomonadales</taxon>
        <taxon>Chlamydomonadaceae</taxon>
        <taxon>Chlamydomonas</taxon>
    </lineage>
</organism>
<dbReference type="GO" id="GO:0006979">
    <property type="term" value="P:response to oxidative stress"/>
    <property type="evidence" value="ECO:0007669"/>
    <property type="project" value="InterPro"/>
</dbReference>
<gene>
    <name evidence="6" type="ORF">CEUR00632_LOCUS13961</name>
</gene>
<reference evidence="6" key="1">
    <citation type="submission" date="2021-01" db="EMBL/GenBank/DDBJ databases">
        <authorList>
            <person name="Corre E."/>
            <person name="Pelletier E."/>
            <person name="Niang G."/>
            <person name="Scheremetjew M."/>
            <person name="Finn R."/>
            <person name="Kale V."/>
            <person name="Holt S."/>
            <person name="Cochrane G."/>
            <person name="Meng A."/>
            <person name="Brown T."/>
            <person name="Cohen L."/>
        </authorList>
    </citation>
    <scope>NUCLEOTIDE SEQUENCE</scope>
    <source>
        <strain evidence="6">CCMP219</strain>
    </source>
</reference>
<proteinExistence type="inferred from homology"/>
<dbReference type="GO" id="GO:0030091">
    <property type="term" value="P:protein repair"/>
    <property type="evidence" value="ECO:0007669"/>
    <property type="project" value="InterPro"/>
</dbReference>
<comment type="catalytic activity">
    <reaction evidence="3">
        <text>L-methionyl-[protein] + [thioredoxin]-disulfide + H2O = L-methionyl-(R)-S-oxide-[protein] + [thioredoxin]-dithiol</text>
        <dbReference type="Rhea" id="RHEA:24164"/>
        <dbReference type="Rhea" id="RHEA-COMP:10698"/>
        <dbReference type="Rhea" id="RHEA-COMP:10700"/>
        <dbReference type="Rhea" id="RHEA-COMP:12313"/>
        <dbReference type="Rhea" id="RHEA-COMP:12314"/>
        <dbReference type="ChEBI" id="CHEBI:15377"/>
        <dbReference type="ChEBI" id="CHEBI:16044"/>
        <dbReference type="ChEBI" id="CHEBI:29950"/>
        <dbReference type="ChEBI" id="CHEBI:45764"/>
        <dbReference type="ChEBI" id="CHEBI:50058"/>
        <dbReference type="EC" id="1.8.4.12"/>
    </reaction>
</comment>
<dbReference type="InterPro" id="IPR006311">
    <property type="entry name" value="TAT_signal"/>
</dbReference>
<name>A0A7R9VKM6_9CHLO</name>
<dbReference type="AlphaFoldDB" id="A0A7R9VKM6"/>
<dbReference type="EC" id="1.8.4.12" evidence="3"/>
<comment type="cofactor">
    <cofactor evidence="3">
        <name>Zn(2+)</name>
        <dbReference type="ChEBI" id="CHEBI:29105"/>
    </cofactor>
    <text evidence="3">Binds 1 zinc ion per subunit.</text>
</comment>
<feature type="domain" description="MsrB" evidence="5">
    <location>
        <begin position="91"/>
        <end position="212"/>
    </location>
</feature>
<dbReference type="PROSITE" id="PS51790">
    <property type="entry name" value="MSRB"/>
    <property type="match status" value="1"/>
</dbReference>
<dbReference type="PROSITE" id="PS51318">
    <property type="entry name" value="TAT"/>
    <property type="match status" value="1"/>
</dbReference>
<dbReference type="GO" id="GO:0005737">
    <property type="term" value="C:cytoplasm"/>
    <property type="evidence" value="ECO:0007669"/>
    <property type="project" value="TreeGrafter"/>
</dbReference>
<evidence type="ECO:0000259" key="5">
    <source>
        <dbReference type="PROSITE" id="PS51790"/>
    </source>
</evidence>
<protein>
    <recommendedName>
        <fullName evidence="3">Peptide-methionine (R)-S-oxide reductase</fullName>
        <ecNumber evidence="3">1.8.4.12</ecNumber>
    </recommendedName>
</protein>
<dbReference type="InterPro" id="IPR028427">
    <property type="entry name" value="Met_Sox_Rdtase_MsrB"/>
</dbReference>
<keyword evidence="2 3" id="KW-0560">Oxidoreductase</keyword>
<dbReference type="SUPFAM" id="SSF51316">
    <property type="entry name" value="Mss4-like"/>
    <property type="match status" value="1"/>
</dbReference>
<dbReference type="GO" id="GO:0033743">
    <property type="term" value="F:peptide-methionine (R)-S-oxide reductase activity"/>
    <property type="evidence" value="ECO:0007669"/>
    <property type="project" value="UniProtKB-EC"/>
</dbReference>
<dbReference type="EMBL" id="HBEC01030205">
    <property type="protein sequence ID" value="CAD8297303.1"/>
    <property type="molecule type" value="Transcribed_RNA"/>
</dbReference>
<dbReference type="PANTHER" id="PTHR10173">
    <property type="entry name" value="METHIONINE SULFOXIDE REDUCTASE"/>
    <property type="match status" value="1"/>
</dbReference>
<evidence type="ECO:0000256" key="2">
    <source>
        <dbReference type="ARBA" id="ARBA00023002"/>
    </source>
</evidence>
<dbReference type="GO" id="GO:0046872">
    <property type="term" value="F:metal ion binding"/>
    <property type="evidence" value="ECO:0007669"/>
    <property type="project" value="UniProtKB-KW"/>
</dbReference>
<feature type="compositionally biased region" description="Low complexity" evidence="4">
    <location>
        <begin position="23"/>
        <end position="34"/>
    </location>
</feature>
<accession>A0A7R9VKM6</accession>